<dbReference type="KEGG" id="gtt:GUITHDRAFT_104179"/>
<dbReference type="Proteomes" id="UP000011087">
    <property type="component" value="Unassembled WGS sequence"/>
</dbReference>
<gene>
    <name evidence="2" type="ORF">GUITHDRAFT_104179</name>
</gene>
<organism evidence="2">
    <name type="scientific">Guillardia theta (strain CCMP2712)</name>
    <name type="common">Cryptophyte</name>
    <dbReference type="NCBI Taxonomy" id="905079"/>
    <lineage>
        <taxon>Eukaryota</taxon>
        <taxon>Cryptophyceae</taxon>
        <taxon>Pyrenomonadales</taxon>
        <taxon>Geminigeraceae</taxon>
        <taxon>Guillardia</taxon>
    </lineage>
</organism>
<reference evidence="3" key="3">
    <citation type="submission" date="2016-03" db="UniProtKB">
        <authorList>
            <consortium name="EnsemblProtists"/>
        </authorList>
    </citation>
    <scope>IDENTIFICATION</scope>
</reference>
<proteinExistence type="predicted"/>
<dbReference type="AlphaFoldDB" id="L1JP66"/>
<dbReference type="GeneID" id="17306932"/>
<dbReference type="HOGENOM" id="CLU_1024667_0_0_1"/>
<evidence type="ECO:0000313" key="3">
    <source>
        <dbReference type="EnsemblProtists" id="EKX50371"/>
    </source>
</evidence>
<evidence type="ECO:0000313" key="4">
    <source>
        <dbReference type="Proteomes" id="UP000011087"/>
    </source>
</evidence>
<name>L1JP66_GUITC</name>
<reference evidence="4" key="2">
    <citation type="submission" date="2012-11" db="EMBL/GenBank/DDBJ databases">
        <authorList>
            <person name="Kuo A."/>
            <person name="Curtis B.A."/>
            <person name="Tanifuji G."/>
            <person name="Burki F."/>
            <person name="Gruber A."/>
            <person name="Irimia M."/>
            <person name="Maruyama S."/>
            <person name="Arias M.C."/>
            <person name="Ball S.G."/>
            <person name="Gile G.H."/>
            <person name="Hirakawa Y."/>
            <person name="Hopkins J.F."/>
            <person name="Rensing S.A."/>
            <person name="Schmutz J."/>
            <person name="Symeonidi A."/>
            <person name="Elias M."/>
            <person name="Eveleigh R.J."/>
            <person name="Herman E.K."/>
            <person name="Klute M.J."/>
            <person name="Nakayama T."/>
            <person name="Obornik M."/>
            <person name="Reyes-Prieto A."/>
            <person name="Armbrust E.V."/>
            <person name="Aves S.J."/>
            <person name="Beiko R.G."/>
            <person name="Coutinho P."/>
            <person name="Dacks J.B."/>
            <person name="Durnford D.G."/>
            <person name="Fast N.M."/>
            <person name="Green B.R."/>
            <person name="Grisdale C."/>
            <person name="Hempe F."/>
            <person name="Henrissat B."/>
            <person name="Hoppner M.P."/>
            <person name="Ishida K.-I."/>
            <person name="Kim E."/>
            <person name="Koreny L."/>
            <person name="Kroth P.G."/>
            <person name="Liu Y."/>
            <person name="Malik S.-B."/>
            <person name="Maier U.G."/>
            <person name="McRose D."/>
            <person name="Mock T."/>
            <person name="Neilson J.A."/>
            <person name="Onodera N.T."/>
            <person name="Poole A.M."/>
            <person name="Pritham E.J."/>
            <person name="Richards T.A."/>
            <person name="Rocap G."/>
            <person name="Roy S.W."/>
            <person name="Sarai C."/>
            <person name="Schaack S."/>
            <person name="Shirato S."/>
            <person name="Slamovits C.H."/>
            <person name="Spencer D.F."/>
            <person name="Suzuki S."/>
            <person name="Worden A.Z."/>
            <person name="Zauner S."/>
            <person name="Barry K."/>
            <person name="Bell C."/>
            <person name="Bharti A.K."/>
            <person name="Crow J.A."/>
            <person name="Grimwood J."/>
            <person name="Kramer R."/>
            <person name="Lindquist E."/>
            <person name="Lucas S."/>
            <person name="Salamov A."/>
            <person name="McFadden G.I."/>
            <person name="Lane C.E."/>
            <person name="Keeling P.J."/>
            <person name="Gray M.W."/>
            <person name="Grigoriev I.V."/>
            <person name="Archibald J.M."/>
        </authorList>
    </citation>
    <scope>NUCLEOTIDE SEQUENCE</scope>
    <source>
        <strain evidence="4">CCMP2712</strain>
    </source>
</reference>
<dbReference type="EMBL" id="JH992979">
    <property type="protein sequence ID" value="EKX50371.1"/>
    <property type="molecule type" value="Genomic_DNA"/>
</dbReference>
<evidence type="ECO:0000256" key="1">
    <source>
        <dbReference type="SAM" id="MobiDB-lite"/>
    </source>
</evidence>
<dbReference type="PaxDb" id="55529-EKX50371"/>
<sequence>MRSHVSEENPTFWKGDSSARDIYGKTPRDKLNVRKKISDRALKKAVMDDKTLNVRSMSDLAGGGDVHPTPRQKRAGHISLHTIDHLMGAAIMKEDLPSHAFIDESLKKKNAGQAAAVRSNLWNPASSRNVGACEVFIGNHNAPCSVSDEDFTGLKSRRKKVETPNSYTASQGLTLSQTCIDHPPCSRPVSARQVPTEFGLVVQQPQESGREGKKLFPNTSMEQQRRGGKKMVQAYASSSNLSGANWDTSKDVQSLPRPATSVSASAPFATDF</sequence>
<feature type="region of interest" description="Disordered" evidence="1">
    <location>
        <begin position="204"/>
        <end position="272"/>
    </location>
</feature>
<dbReference type="EnsemblProtists" id="EKX50371">
    <property type="protein sequence ID" value="EKX50371"/>
    <property type="gene ID" value="GUITHDRAFT_104179"/>
</dbReference>
<reference evidence="2 4" key="1">
    <citation type="journal article" date="2012" name="Nature">
        <title>Algal genomes reveal evolutionary mosaicism and the fate of nucleomorphs.</title>
        <authorList>
            <consortium name="DOE Joint Genome Institute"/>
            <person name="Curtis B.A."/>
            <person name="Tanifuji G."/>
            <person name="Burki F."/>
            <person name="Gruber A."/>
            <person name="Irimia M."/>
            <person name="Maruyama S."/>
            <person name="Arias M.C."/>
            <person name="Ball S.G."/>
            <person name="Gile G.H."/>
            <person name="Hirakawa Y."/>
            <person name="Hopkins J.F."/>
            <person name="Kuo A."/>
            <person name="Rensing S.A."/>
            <person name="Schmutz J."/>
            <person name="Symeonidi A."/>
            <person name="Elias M."/>
            <person name="Eveleigh R.J."/>
            <person name="Herman E.K."/>
            <person name="Klute M.J."/>
            <person name="Nakayama T."/>
            <person name="Obornik M."/>
            <person name="Reyes-Prieto A."/>
            <person name="Armbrust E.V."/>
            <person name="Aves S.J."/>
            <person name="Beiko R.G."/>
            <person name="Coutinho P."/>
            <person name="Dacks J.B."/>
            <person name="Durnford D.G."/>
            <person name="Fast N.M."/>
            <person name="Green B.R."/>
            <person name="Grisdale C.J."/>
            <person name="Hempel F."/>
            <person name="Henrissat B."/>
            <person name="Hoppner M.P."/>
            <person name="Ishida K."/>
            <person name="Kim E."/>
            <person name="Koreny L."/>
            <person name="Kroth P.G."/>
            <person name="Liu Y."/>
            <person name="Malik S.B."/>
            <person name="Maier U.G."/>
            <person name="McRose D."/>
            <person name="Mock T."/>
            <person name="Neilson J.A."/>
            <person name="Onodera N.T."/>
            <person name="Poole A.M."/>
            <person name="Pritham E.J."/>
            <person name="Richards T.A."/>
            <person name="Rocap G."/>
            <person name="Roy S.W."/>
            <person name="Sarai C."/>
            <person name="Schaack S."/>
            <person name="Shirato S."/>
            <person name="Slamovits C.H."/>
            <person name="Spencer D.F."/>
            <person name="Suzuki S."/>
            <person name="Worden A.Z."/>
            <person name="Zauner S."/>
            <person name="Barry K."/>
            <person name="Bell C."/>
            <person name="Bharti A.K."/>
            <person name="Crow J.A."/>
            <person name="Grimwood J."/>
            <person name="Kramer R."/>
            <person name="Lindquist E."/>
            <person name="Lucas S."/>
            <person name="Salamov A."/>
            <person name="McFadden G.I."/>
            <person name="Lane C.E."/>
            <person name="Keeling P.J."/>
            <person name="Gray M.W."/>
            <person name="Grigoriev I.V."/>
            <person name="Archibald J.M."/>
        </authorList>
    </citation>
    <scope>NUCLEOTIDE SEQUENCE</scope>
    <source>
        <strain evidence="2 4">CCMP2712</strain>
    </source>
</reference>
<dbReference type="RefSeq" id="XP_005837351.1">
    <property type="nucleotide sequence ID" value="XM_005837294.1"/>
</dbReference>
<feature type="compositionally biased region" description="Polar residues" evidence="1">
    <location>
        <begin position="235"/>
        <end position="247"/>
    </location>
</feature>
<keyword evidence="4" id="KW-1185">Reference proteome</keyword>
<evidence type="ECO:0000313" key="2">
    <source>
        <dbReference type="EMBL" id="EKX50371.1"/>
    </source>
</evidence>
<accession>L1JP66</accession>
<protein>
    <submittedName>
        <fullName evidence="2 3">Uncharacterized protein</fullName>
    </submittedName>
</protein>